<dbReference type="EMBL" id="BPLR01017031">
    <property type="protein sequence ID" value="GIY88222.1"/>
    <property type="molecule type" value="Genomic_DNA"/>
</dbReference>
<dbReference type="Proteomes" id="UP001054945">
    <property type="component" value="Unassembled WGS sequence"/>
</dbReference>
<evidence type="ECO:0000313" key="1">
    <source>
        <dbReference type="EMBL" id="GIY88222.1"/>
    </source>
</evidence>
<reference evidence="1 2" key="1">
    <citation type="submission" date="2021-06" db="EMBL/GenBank/DDBJ databases">
        <title>Caerostris extrusa draft genome.</title>
        <authorList>
            <person name="Kono N."/>
            <person name="Arakawa K."/>
        </authorList>
    </citation>
    <scope>NUCLEOTIDE SEQUENCE [LARGE SCALE GENOMIC DNA]</scope>
</reference>
<accession>A0AAV4WZ76</accession>
<dbReference type="SUPFAM" id="SSF57302">
    <property type="entry name" value="Snake toxin-like"/>
    <property type="match status" value="1"/>
</dbReference>
<comment type="caution">
    <text evidence="1">The sequence shown here is derived from an EMBL/GenBank/DDBJ whole genome shotgun (WGS) entry which is preliminary data.</text>
</comment>
<name>A0AAV4WZ76_CAEEX</name>
<gene>
    <name evidence="1" type="primary">AVEN_123232_1</name>
    <name evidence="1" type="ORF">CEXT_271301</name>
</gene>
<dbReference type="InterPro" id="IPR045860">
    <property type="entry name" value="Snake_toxin-like_sf"/>
</dbReference>
<protein>
    <submittedName>
        <fullName evidence="1">Protein quiver</fullName>
    </submittedName>
</protein>
<keyword evidence="2" id="KW-1185">Reference proteome</keyword>
<organism evidence="1 2">
    <name type="scientific">Caerostris extrusa</name>
    <name type="common">Bark spider</name>
    <name type="synonym">Caerostris bankana</name>
    <dbReference type="NCBI Taxonomy" id="172846"/>
    <lineage>
        <taxon>Eukaryota</taxon>
        <taxon>Metazoa</taxon>
        <taxon>Ecdysozoa</taxon>
        <taxon>Arthropoda</taxon>
        <taxon>Chelicerata</taxon>
        <taxon>Arachnida</taxon>
        <taxon>Araneae</taxon>
        <taxon>Araneomorphae</taxon>
        <taxon>Entelegynae</taxon>
        <taxon>Araneoidea</taxon>
        <taxon>Araneidae</taxon>
        <taxon>Caerostris</taxon>
    </lineage>
</organism>
<proteinExistence type="predicted"/>
<sequence length="112" mass="12092">MSKAKSPFRNSVLIGGALAEGLQILIRKGASYIGEGDSLSGLRDDYRFVRGCGWLSSEKESTDCFKRAGTFNVLIQYCSCDTDGCNAAPSILQHSWIGLLASVILSILMIVK</sequence>
<evidence type="ECO:0000313" key="2">
    <source>
        <dbReference type="Proteomes" id="UP001054945"/>
    </source>
</evidence>
<dbReference type="AlphaFoldDB" id="A0AAV4WZ76"/>